<dbReference type="RefSeq" id="WP_187244882.1">
    <property type="nucleotide sequence ID" value="NZ_BAAAOK010000001.1"/>
</dbReference>
<keyword evidence="2" id="KW-1185">Reference proteome</keyword>
<organism evidence="1 2">
    <name type="scientific">Actinomadura alba</name>
    <dbReference type="NCBI Taxonomy" id="406431"/>
    <lineage>
        <taxon>Bacteria</taxon>
        <taxon>Bacillati</taxon>
        <taxon>Actinomycetota</taxon>
        <taxon>Actinomycetes</taxon>
        <taxon>Streptosporangiales</taxon>
        <taxon>Thermomonosporaceae</taxon>
        <taxon>Actinomadura</taxon>
    </lineage>
</organism>
<comment type="caution">
    <text evidence="1">The sequence shown here is derived from an EMBL/GenBank/DDBJ whole genome shotgun (WGS) entry which is preliminary data.</text>
</comment>
<protein>
    <submittedName>
        <fullName evidence="1">Uncharacterized protein</fullName>
    </submittedName>
</protein>
<gene>
    <name evidence="1" type="ORF">HKK74_20575</name>
</gene>
<evidence type="ECO:0000313" key="2">
    <source>
        <dbReference type="Proteomes" id="UP000805614"/>
    </source>
</evidence>
<proteinExistence type="predicted"/>
<reference evidence="1 2" key="1">
    <citation type="submission" date="2020-06" db="EMBL/GenBank/DDBJ databases">
        <title>Actinomadura xiongansis sp. nov., isolated from soil of Baiyangdian.</title>
        <authorList>
            <person name="Zhang X."/>
        </authorList>
    </citation>
    <scope>NUCLEOTIDE SEQUENCE [LARGE SCALE GENOMIC DNA]</scope>
    <source>
        <strain evidence="1 2">HBUM206468</strain>
    </source>
</reference>
<dbReference type="Proteomes" id="UP000805614">
    <property type="component" value="Unassembled WGS sequence"/>
</dbReference>
<sequence length="49" mass="5443">MANAMVRTERLGLSWAYWEFGTDFGSFGLDANDWRPALRRPAAGLAPPC</sequence>
<accession>A0ABR7LSN9</accession>
<dbReference type="EMBL" id="JABVEC010000015">
    <property type="protein sequence ID" value="MBC6467869.1"/>
    <property type="molecule type" value="Genomic_DNA"/>
</dbReference>
<name>A0ABR7LSN9_9ACTN</name>
<evidence type="ECO:0000313" key="1">
    <source>
        <dbReference type="EMBL" id="MBC6467869.1"/>
    </source>
</evidence>